<dbReference type="InterPro" id="IPR001447">
    <property type="entry name" value="Arylamine_N-AcTrfase"/>
</dbReference>
<comment type="caution">
    <text evidence="3">The sequence shown here is derived from an EMBL/GenBank/DDBJ whole genome shotgun (WGS) entry which is preliminary data.</text>
</comment>
<accession>A0AA40DPF6</accession>
<sequence>MSTYSEEQLCRYLAHIRFDDDPMRQDALRLALVKDPLQLLGTLMLYHRARVPFESLSLHYSSARFLSLDPEDLYHKIVERGRGGYCMEVNTFFATVLRTLGYSVISSAGRVNVDGTYIGWNHMVNLVTILGKRYLVDVGFGSKGPNTPILLEPGGSYGIPPAMVKLEYRALSIHTDPDQRVWVLSSQENYQTETPWKELYAFVETEYFRADFEIMNLATMTAPQSFFVQNVMCVRTILDEKLGQSIGEIILHRDYVKRRVAGSDPEILETLETEAQRVEALKKYFDIELSPAEQRAIRGLASQLVPKAGHA</sequence>
<dbReference type="EMBL" id="JAUKUA010000006">
    <property type="protein sequence ID" value="KAK0707283.1"/>
    <property type="molecule type" value="Genomic_DNA"/>
</dbReference>
<keyword evidence="2" id="KW-0012">Acyltransferase</keyword>
<dbReference type="GO" id="GO:0016407">
    <property type="term" value="F:acetyltransferase activity"/>
    <property type="evidence" value="ECO:0007669"/>
    <property type="project" value="InterPro"/>
</dbReference>
<organism evidence="3 4">
    <name type="scientific">Lasiosphaeris hirsuta</name>
    <dbReference type="NCBI Taxonomy" id="260670"/>
    <lineage>
        <taxon>Eukaryota</taxon>
        <taxon>Fungi</taxon>
        <taxon>Dikarya</taxon>
        <taxon>Ascomycota</taxon>
        <taxon>Pezizomycotina</taxon>
        <taxon>Sordariomycetes</taxon>
        <taxon>Sordariomycetidae</taxon>
        <taxon>Sordariales</taxon>
        <taxon>Lasiosphaeriaceae</taxon>
        <taxon>Lasiosphaeris</taxon>
    </lineage>
</organism>
<dbReference type="PANTHER" id="PTHR11786:SF0">
    <property type="entry name" value="ARYLAMINE N-ACETYLTRANSFERASE 4-RELATED"/>
    <property type="match status" value="1"/>
</dbReference>
<evidence type="ECO:0000313" key="3">
    <source>
        <dbReference type="EMBL" id="KAK0707283.1"/>
    </source>
</evidence>
<keyword evidence="4" id="KW-1185">Reference proteome</keyword>
<protein>
    <submittedName>
        <fullName evidence="3">Acetyltransferase-like protein</fullName>
    </submittedName>
</protein>
<dbReference type="PRINTS" id="PR01543">
    <property type="entry name" value="ANATRNSFRASE"/>
</dbReference>
<dbReference type="InterPro" id="IPR038765">
    <property type="entry name" value="Papain-like_cys_pep_sf"/>
</dbReference>
<keyword evidence="2" id="KW-0808">Transferase</keyword>
<dbReference type="InterPro" id="IPR053710">
    <property type="entry name" value="Arylamine_NAT_domain_sf"/>
</dbReference>
<dbReference type="PANTHER" id="PTHR11786">
    <property type="entry name" value="N-HYDROXYARYLAMINE O-ACETYLTRANSFERASE"/>
    <property type="match status" value="1"/>
</dbReference>
<dbReference type="Pfam" id="PF00797">
    <property type="entry name" value="Acetyltransf_2"/>
    <property type="match status" value="1"/>
</dbReference>
<evidence type="ECO:0000256" key="1">
    <source>
        <dbReference type="ARBA" id="ARBA00006547"/>
    </source>
</evidence>
<dbReference type="SUPFAM" id="SSF54001">
    <property type="entry name" value="Cysteine proteinases"/>
    <property type="match status" value="1"/>
</dbReference>
<evidence type="ECO:0000256" key="2">
    <source>
        <dbReference type="RuleBase" id="RU003452"/>
    </source>
</evidence>
<dbReference type="Proteomes" id="UP001172102">
    <property type="component" value="Unassembled WGS sequence"/>
</dbReference>
<gene>
    <name evidence="3" type="ORF">B0H67DRAFT_495202</name>
</gene>
<proteinExistence type="inferred from homology"/>
<reference evidence="3" key="1">
    <citation type="submission" date="2023-06" db="EMBL/GenBank/DDBJ databases">
        <title>Genome-scale phylogeny and comparative genomics of the fungal order Sordariales.</title>
        <authorList>
            <consortium name="Lawrence Berkeley National Laboratory"/>
            <person name="Hensen N."/>
            <person name="Bonometti L."/>
            <person name="Westerberg I."/>
            <person name="Brannstrom I.O."/>
            <person name="Guillou S."/>
            <person name="Cros-Aarteil S."/>
            <person name="Calhoun S."/>
            <person name="Haridas S."/>
            <person name="Kuo A."/>
            <person name="Mondo S."/>
            <person name="Pangilinan J."/>
            <person name="Riley R."/>
            <person name="Labutti K."/>
            <person name="Andreopoulos B."/>
            <person name="Lipzen A."/>
            <person name="Chen C."/>
            <person name="Yanf M."/>
            <person name="Daum C."/>
            <person name="Ng V."/>
            <person name="Clum A."/>
            <person name="Steindorff A."/>
            <person name="Ohm R."/>
            <person name="Martin F."/>
            <person name="Silar P."/>
            <person name="Natvig D."/>
            <person name="Lalanne C."/>
            <person name="Gautier V."/>
            <person name="Ament-Velasquez S.L."/>
            <person name="Kruys A."/>
            <person name="Hutchinson M.I."/>
            <person name="Powell A.J."/>
            <person name="Barry K."/>
            <person name="Miller A.N."/>
            <person name="Grigoriev I.V."/>
            <person name="Debuchy R."/>
            <person name="Gladieux P."/>
            <person name="Thoren M.H."/>
            <person name="Johannesson H."/>
        </authorList>
    </citation>
    <scope>NUCLEOTIDE SEQUENCE</scope>
    <source>
        <strain evidence="3">SMH4607-1</strain>
    </source>
</reference>
<comment type="similarity">
    <text evidence="1 2">Belongs to the arylamine N-acetyltransferase family.</text>
</comment>
<dbReference type="AlphaFoldDB" id="A0AA40DPF6"/>
<name>A0AA40DPF6_9PEZI</name>
<dbReference type="Gene3D" id="3.30.2140.20">
    <property type="match status" value="1"/>
</dbReference>
<evidence type="ECO:0000313" key="4">
    <source>
        <dbReference type="Proteomes" id="UP001172102"/>
    </source>
</evidence>